<organism evidence="2 3">
    <name type="scientific">Aminobacter carboxidus</name>
    <dbReference type="NCBI Taxonomy" id="376165"/>
    <lineage>
        <taxon>Bacteria</taxon>
        <taxon>Pseudomonadati</taxon>
        <taxon>Pseudomonadota</taxon>
        <taxon>Alphaproteobacteria</taxon>
        <taxon>Hyphomicrobiales</taxon>
        <taxon>Phyllobacteriaceae</taxon>
        <taxon>Aminobacter</taxon>
    </lineage>
</organism>
<dbReference type="EMBL" id="JACHGI010000001">
    <property type="protein sequence ID" value="MBB6464193.1"/>
    <property type="molecule type" value="Genomic_DNA"/>
</dbReference>
<evidence type="ECO:0000313" key="2">
    <source>
        <dbReference type="EMBL" id="MBB6464193.1"/>
    </source>
</evidence>
<dbReference type="RefSeq" id="WP_184766815.1">
    <property type="nucleotide sequence ID" value="NZ_JACHGI010000001.1"/>
</dbReference>
<sequence>MFVNFSNEHHARNEPDSVFFVHRNDIADVRHHAMMLALGAHQPKANPPVRQRPHRGMLPDVDMSNVVVDPSYRPLFGRIKALIGRLVGRSGAARPAARPVSGGNR</sequence>
<feature type="region of interest" description="Disordered" evidence="1">
    <location>
        <begin position="40"/>
        <end position="62"/>
    </location>
</feature>
<evidence type="ECO:0000256" key="1">
    <source>
        <dbReference type="SAM" id="MobiDB-lite"/>
    </source>
</evidence>
<reference evidence="2 3" key="1">
    <citation type="submission" date="2020-08" db="EMBL/GenBank/DDBJ databases">
        <title>Genomic Encyclopedia of Type Strains, Phase IV (KMG-IV): sequencing the most valuable type-strain genomes for metagenomic binning, comparative biology and taxonomic classification.</title>
        <authorList>
            <person name="Goeker M."/>
        </authorList>
    </citation>
    <scope>NUCLEOTIDE SEQUENCE [LARGE SCALE GENOMIC DNA]</scope>
    <source>
        <strain evidence="2 3">DSM 17454</strain>
    </source>
</reference>
<accession>A0A8E1W9M0</accession>
<protein>
    <submittedName>
        <fullName evidence="2">Uncharacterized protein</fullName>
    </submittedName>
</protein>
<evidence type="ECO:0000313" key="3">
    <source>
        <dbReference type="Proteomes" id="UP000532373"/>
    </source>
</evidence>
<gene>
    <name evidence="2" type="ORF">HNQ96_000040</name>
</gene>
<dbReference type="AlphaFoldDB" id="A0A8E1W9M0"/>
<comment type="caution">
    <text evidence="2">The sequence shown here is derived from an EMBL/GenBank/DDBJ whole genome shotgun (WGS) entry which is preliminary data.</text>
</comment>
<proteinExistence type="predicted"/>
<dbReference type="Proteomes" id="UP000532373">
    <property type="component" value="Unassembled WGS sequence"/>
</dbReference>
<name>A0A8E1W9M0_9HYPH</name>